<dbReference type="PANTHER" id="PTHR46328">
    <property type="entry name" value="FAR-RED IMPAIRED RESPONSIVE (FAR1) FAMILY PROTEIN-RELATED"/>
    <property type="match status" value="1"/>
</dbReference>
<feature type="domain" description="FAR1" evidence="2">
    <location>
        <begin position="62"/>
        <end position="149"/>
    </location>
</feature>
<dbReference type="Pfam" id="PF03101">
    <property type="entry name" value="FAR1"/>
    <property type="match status" value="1"/>
</dbReference>
<evidence type="ECO:0000313" key="4">
    <source>
        <dbReference type="Proteomes" id="UP000541444"/>
    </source>
</evidence>
<keyword evidence="4" id="KW-1185">Reference proteome</keyword>
<accession>A0A7J7MBA0</accession>
<dbReference type="InterPro" id="IPR004330">
    <property type="entry name" value="FAR1_DNA_bnd_dom"/>
</dbReference>
<dbReference type="AlphaFoldDB" id="A0A7J7MBA0"/>
<evidence type="ECO:0000256" key="1">
    <source>
        <dbReference type="SAM" id="Coils"/>
    </source>
</evidence>
<evidence type="ECO:0000313" key="3">
    <source>
        <dbReference type="EMBL" id="KAF6152175.1"/>
    </source>
</evidence>
<reference evidence="3 4" key="1">
    <citation type="journal article" date="2020" name="IScience">
        <title>Genome Sequencing of the Endangered Kingdonia uniflora (Circaeasteraceae, Ranunculales) Reveals Potential Mechanisms of Evolutionary Specialization.</title>
        <authorList>
            <person name="Sun Y."/>
            <person name="Deng T."/>
            <person name="Zhang A."/>
            <person name="Moore M.J."/>
            <person name="Landis J.B."/>
            <person name="Lin N."/>
            <person name="Zhang H."/>
            <person name="Zhang X."/>
            <person name="Huang J."/>
            <person name="Zhang X."/>
            <person name="Sun H."/>
            <person name="Wang H."/>
        </authorList>
    </citation>
    <scope>NUCLEOTIDE SEQUENCE [LARGE SCALE GENOMIC DNA]</scope>
    <source>
        <strain evidence="3">TB1705</strain>
        <tissue evidence="3">Leaf</tissue>
    </source>
</reference>
<sequence length="227" mass="26205">MCESLLSMNIEEVVDLETRIGEESGAIENYDGGNLVVVPEGDGIVEPYEGMEFESENHVKAFYDEYARRLGFIMRVMKCRRSEVDGRILSRRLGCNKEGFRAPVRGKGPVRKPRPNTREGCKAMILVKLEKSGNWMVTKFIKEHNHPLVLSTRECRHTTDEKDKKIQELTAELRRTKRLCTSYREQLQAFIKDVEEHGDQLSTKVQTAVNNVRLIESDDIEEYSDHR</sequence>
<dbReference type="Proteomes" id="UP000541444">
    <property type="component" value="Unassembled WGS sequence"/>
</dbReference>
<keyword evidence="1" id="KW-0175">Coiled coil</keyword>
<proteinExistence type="predicted"/>
<comment type="caution">
    <text evidence="3">The sequence shown here is derived from an EMBL/GenBank/DDBJ whole genome shotgun (WGS) entry which is preliminary data.</text>
</comment>
<gene>
    <name evidence="3" type="ORF">GIB67_019397</name>
</gene>
<dbReference type="OrthoDB" id="1880485at2759"/>
<feature type="coiled-coil region" evidence="1">
    <location>
        <begin position="159"/>
        <end position="186"/>
    </location>
</feature>
<dbReference type="EMBL" id="JACGCM010001652">
    <property type="protein sequence ID" value="KAF6152175.1"/>
    <property type="molecule type" value="Genomic_DNA"/>
</dbReference>
<protein>
    <recommendedName>
        <fullName evidence="2">FAR1 domain-containing protein</fullName>
    </recommendedName>
</protein>
<name>A0A7J7MBA0_9MAGN</name>
<organism evidence="3 4">
    <name type="scientific">Kingdonia uniflora</name>
    <dbReference type="NCBI Taxonomy" id="39325"/>
    <lineage>
        <taxon>Eukaryota</taxon>
        <taxon>Viridiplantae</taxon>
        <taxon>Streptophyta</taxon>
        <taxon>Embryophyta</taxon>
        <taxon>Tracheophyta</taxon>
        <taxon>Spermatophyta</taxon>
        <taxon>Magnoliopsida</taxon>
        <taxon>Ranunculales</taxon>
        <taxon>Circaeasteraceae</taxon>
        <taxon>Kingdonia</taxon>
    </lineage>
</organism>
<dbReference type="PANTHER" id="PTHR46328:SF17">
    <property type="entry name" value="FAR-RED IMPAIRED RESPONSIVE (FAR1) FAMILY PROTEIN"/>
    <property type="match status" value="1"/>
</dbReference>
<evidence type="ECO:0000259" key="2">
    <source>
        <dbReference type="Pfam" id="PF03101"/>
    </source>
</evidence>